<accession>A0ABU9KY86</accession>
<keyword evidence="4" id="KW-1185">Reference proteome</keyword>
<organism evidence="3 4">
    <name type="scientific">Lutimonas vermicola</name>
    <dbReference type="NCBI Taxonomy" id="414288"/>
    <lineage>
        <taxon>Bacteria</taxon>
        <taxon>Pseudomonadati</taxon>
        <taxon>Bacteroidota</taxon>
        <taxon>Flavobacteriia</taxon>
        <taxon>Flavobacteriales</taxon>
        <taxon>Flavobacteriaceae</taxon>
        <taxon>Lutimonas</taxon>
    </lineage>
</organism>
<dbReference type="PROSITE" id="PS51257">
    <property type="entry name" value="PROKAR_LIPOPROTEIN"/>
    <property type="match status" value="1"/>
</dbReference>
<proteinExistence type="inferred from homology"/>
<dbReference type="Proteomes" id="UP001474120">
    <property type="component" value="Unassembled WGS sequence"/>
</dbReference>
<name>A0ABU9KY86_9FLAO</name>
<dbReference type="InterPro" id="IPR000667">
    <property type="entry name" value="Peptidase_S13"/>
</dbReference>
<evidence type="ECO:0000256" key="2">
    <source>
        <dbReference type="ARBA" id="ARBA00022801"/>
    </source>
</evidence>
<comment type="similarity">
    <text evidence="1">Belongs to the peptidase S13 family.</text>
</comment>
<evidence type="ECO:0000313" key="4">
    <source>
        <dbReference type="Proteomes" id="UP001474120"/>
    </source>
</evidence>
<dbReference type="SUPFAM" id="SSF56601">
    <property type="entry name" value="beta-lactamase/transpeptidase-like"/>
    <property type="match status" value="1"/>
</dbReference>
<keyword evidence="3" id="KW-0645">Protease</keyword>
<gene>
    <name evidence="3" type="ORF">AABB81_04550</name>
</gene>
<evidence type="ECO:0000256" key="1">
    <source>
        <dbReference type="ARBA" id="ARBA00006096"/>
    </source>
</evidence>
<dbReference type="PANTHER" id="PTHR30023:SF0">
    <property type="entry name" value="PENICILLIN-SENSITIVE CARBOXYPEPTIDASE A"/>
    <property type="match status" value="1"/>
</dbReference>
<dbReference type="Gene3D" id="3.40.710.10">
    <property type="entry name" value="DD-peptidase/beta-lactamase superfamily"/>
    <property type="match status" value="2"/>
</dbReference>
<reference evidence="3 4" key="1">
    <citation type="submission" date="2024-04" db="EMBL/GenBank/DDBJ databases">
        <title>whole genome sequencing of Lutimonas vermicola strain IMCC1616.</title>
        <authorList>
            <person name="Bae S.S."/>
        </authorList>
    </citation>
    <scope>NUCLEOTIDE SEQUENCE [LARGE SCALE GENOMIC DNA]</scope>
    <source>
        <strain evidence="3 4">IMCC1616</strain>
    </source>
</reference>
<keyword evidence="3" id="KW-0121">Carboxypeptidase</keyword>
<dbReference type="PANTHER" id="PTHR30023">
    <property type="entry name" value="D-ALANYL-D-ALANINE CARBOXYPEPTIDASE"/>
    <property type="match status" value="1"/>
</dbReference>
<dbReference type="InterPro" id="IPR012338">
    <property type="entry name" value="Beta-lactam/transpept-like"/>
</dbReference>
<evidence type="ECO:0000313" key="3">
    <source>
        <dbReference type="EMBL" id="MEL4455153.1"/>
    </source>
</evidence>
<protein>
    <submittedName>
        <fullName evidence="3">D-alanyl-D-alanine carboxypeptidase</fullName>
        <ecNumber evidence="3">3.4.16.4</ecNumber>
    </submittedName>
</protein>
<dbReference type="EC" id="3.4.16.4" evidence="3"/>
<comment type="caution">
    <text evidence="3">The sequence shown here is derived from an EMBL/GenBank/DDBJ whole genome shotgun (WGS) entry which is preliminary data.</text>
</comment>
<dbReference type="EMBL" id="JBCDNA010000001">
    <property type="protein sequence ID" value="MEL4455153.1"/>
    <property type="molecule type" value="Genomic_DNA"/>
</dbReference>
<dbReference type="RefSeq" id="WP_342158932.1">
    <property type="nucleotide sequence ID" value="NZ_JBCDNA010000001.1"/>
</dbReference>
<dbReference type="GO" id="GO:0009002">
    <property type="term" value="F:serine-type D-Ala-D-Ala carboxypeptidase activity"/>
    <property type="evidence" value="ECO:0007669"/>
    <property type="project" value="UniProtKB-EC"/>
</dbReference>
<dbReference type="PRINTS" id="PR00922">
    <property type="entry name" value="DADACBPTASE3"/>
</dbReference>
<dbReference type="Pfam" id="PF02113">
    <property type="entry name" value="Peptidase_S13"/>
    <property type="match status" value="1"/>
</dbReference>
<keyword evidence="2 3" id="KW-0378">Hydrolase</keyword>
<sequence length="423" mass="48334">MIILKINRINFIMISLVLTSCSVSKKIQKDLYASSAEEIYFKGISVLQAETGESLIDLHEDMYFTPASNVKLFTLYTAWKNLPDSIPAFDFVKKGDSLILKGTANPLFLTDSLSVAALAFLKNSDENIYLTDDHIEDDVYGLGWSWDDYTYDYMPEKHLFPIYGNVISVDKAGDSIKVIPDFFKNKVHLTPSVKESRKKDENEFYIEAPADISNKKIPFKSSNQLVADLLSSELDRKVILVNDNIDYQFKAFREVPYDTLYTRMMVNSDNFLAEQLMLRVGSVTKGTYSVSAAIQYALENYMPDIPQKPRWVDGSGLSRYNLFSPKSMVYLLKKMYDEIPHDLLFSYFPRGGINGTLKNDFRNQSYIYAKSGSLSNNYSLSGYLITKKGKVIIFSYMTNHFPSSSSNRKREISAFLKKLHESY</sequence>